<protein>
    <recommendedName>
        <fullName evidence="5">Ubiquitin-like protease family profile domain-containing protein</fullName>
    </recommendedName>
</protein>
<feature type="compositionally biased region" description="Polar residues" evidence="4">
    <location>
        <begin position="317"/>
        <end position="343"/>
    </location>
</feature>
<feature type="region of interest" description="Disordered" evidence="4">
    <location>
        <begin position="834"/>
        <end position="917"/>
    </location>
</feature>
<evidence type="ECO:0000256" key="2">
    <source>
        <dbReference type="ARBA" id="ARBA00022670"/>
    </source>
</evidence>
<feature type="region of interest" description="Disordered" evidence="4">
    <location>
        <begin position="315"/>
        <end position="405"/>
    </location>
</feature>
<dbReference type="EMBL" id="CAJNDS010001890">
    <property type="protein sequence ID" value="CAE7287365.1"/>
    <property type="molecule type" value="Genomic_DNA"/>
</dbReference>
<gene>
    <name evidence="6" type="ORF">SNAT2548_LOCUS15187</name>
</gene>
<evidence type="ECO:0000259" key="5">
    <source>
        <dbReference type="PROSITE" id="PS50600"/>
    </source>
</evidence>
<dbReference type="Gene3D" id="3.40.395.10">
    <property type="entry name" value="Adenoviral Proteinase, Chain A"/>
    <property type="match status" value="1"/>
</dbReference>
<comment type="similarity">
    <text evidence="1">Belongs to the peptidase C48 family.</text>
</comment>
<proteinExistence type="inferred from homology"/>
<dbReference type="GO" id="GO:0008234">
    <property type="term" value="F:cysteine-type peptidase activity"/>
    <property type="evidence" value="ECO:0007669"/>
    <property type="project" value="InterPro"/>
</dbReference>
<evidence type="ECO:0000313" key="6">
    <source>
        <dbReference type="EMBL" id="CAE7287365.1"/>
    </source>
</evidence>
<dbReference type="InterPro" id="IPR038765">
    <property type="entry name" value="Papain-like_cys_pep_sf"/>
</dbReference>
<feature type="region of interest" description="Disordered" evidence="4">
    <location>
        <begin position="774"/>
        <end position="803"/>
    </location>
</feature>
<organism evidence="6 7">
    <name type="scientific">Symbiodinium natans</name>
    <dbReference type="NCBI Taxonomy" id="878477"/>
    <lineage>
        <taxon>Eukaryota</taxon>
        <taxon>Sar</taxon>
        <taxon>Alveolata</taxon>
        <taxon>Dinophyceae</taxon>
        <taxon>Suessiales</taxon>
        <taxon>Symbiodiniaceae</taxon>
        <taxon>Symbiodinium</taxon>
    </lineage>
</organism>
<feature type="compositionally biased region" description="Polar residues" evidence="4">
    <location>
        <begin position="353"/>
        <end position="364"/>
    </location>
</feature>
<evidence type="ECO:0000256" key="1">
    <source>
        <dbReference type="ARBA" id="ARBA00005234"/>
    </source>
</evidence>
<evidence type="ECO:0000313" key="7">
    <source>
        <dbReference type="Proteomes" id="UP000604046"/>
    </source>
</evidence>
<dbReference type="OrthoDB" id="10341246at2759"/>
<feature type="compositionally biased region" description="Low complexity" evidence="4">
    <location>
        <begin position="380"/>
        <end position="393"/>
    </location>
</feature>
<keyword evidence="3" id="KW-0378">Hydrolase</keyword>
<feature type="compositionally biased region" description="Low complexity" evidence="4">
    <location>
        <begin position="838"/>
        <end position="848"/>
    </location>
</feature>
<sequence>MHQAGLPEHLQRKRKATEKRFELSANKKRLIAEDMVSQRSQFAAEKDFWPAMEKKHGLSKQTLSNILSKREQYQKLAQQPLQRRSTKNRQRVRAGGAGRKVPYAETLASLSQWLALERSFGHTISKADIMAEFSTQLRMAATKDRKLAEDPKLSTLQGAKYLQDATEKEERLRKLSGSKSYSKSFTARVLKWINAKYTTTEVVSNISALESETRCKLTWQEIDHCLWLASLSTLPELSAAKVVVRPEEFIAQRPKLVLGFSDQVPLWAKTAGKKAVFSASEMHLPEHRSDFSEVRQAIAEVMHDPAQADMLVAPFSTPRTPQSTLSAGSQTPQLAKAASTESLATPKKKLSFDQAQTPENSQADTAAAAAELQTSKDAAAEAQPEANQAQTPENSQADKARAALPQAGSLTTQGFSAADRYRITYEARQVLFEVCAESTTEIKGHVAKGLLVVPGQWARLSNISADGKWIQTETFQVGSKTVTHSAGASAGRALESYRKLRASHPELVAEVDIMSQPAANVDSVILSWVLQAQAEEFPCSVWQRDCFSSVFSASATESMAAAQQISCLVAAKCTSKLQITDSDFAKQFKSFVRKKLVELRTEFQASRRDLTEVWRVGAKELVTAVVWAQQKMRDKNLYDEWVLRAAVRNGLLVWRPNLQTGQLEELTSQPWAKELGLEMGSRRFPVAWLSDRLKWLSEGKPKVPDWDLSHTAANISELQRWDYYNPEEDAENEVDEQPDLDCDFAAELELPLQNSLNLRIHPRLRRAALRRAVAEQENAKTLGRKLDRRPERKERASDRKELRGKLVQALRSKLQGHSRAELLQSIVPHVKPKGVKLSSVSKPSAKNKPSAKKKASLKLKPSAKKKAAKKHLAKQLADKEMPTKRVKGKQAPQGKFEDHPPLPPPSQPPADGKATDYSKGRYSVLTTSGVHSIAEEHLALLSSRPNTKPFSWPTFRSLGRGDSQGMLKALFCWPELYSTDTETDEINCHVLLVDEFKNRKLLEDQSLWLGWQLLRWGLSKAGLSLPEDFRCTCVDPGLPYLLTQQGEDGPQTESRKAFLKRTAEHFELIFVPIFASNHWTLLVAQKDRSEQTQGFKWRMYDSMAKPSEATVRTQVMMGTLLDPEFQMPEKANTELQETGSLTCGFFVLTWIEQELRVFRGEWLTTWVHFTVKCWRERLGKALSLLKKELGLREAELASMTAKLEKQTLEAVARVSKAEKSLENTKNKTSALALAAKAAVQKYQDRFTWQSLSKETKAKETCKSFSLRTAPEPDCQAKTGGLQHLSLTFRRPAVPELDFQAETGHFQHPSLSFRLNRAGFIDG</sequence>
<reference evidence="6" key="1">
    <citation type="submission" date="2021-02" db="EMBL/GenBank/DDBJ databases">
        <authorList>
            <person name="Dougan E. K."/>
            <person name="Rhodes N."/>
            <person name="Thang M."/>
            <person name="Chan C."/>
        </authorList>
    </citation>
    <scope>NUCLEOTIDE SEQUENCE</scope>
</reference>
<dbReference type="PROSITE" id="PS50600">
    <property type="entry name" value="ULP_PROTEASE"/>
    <property type="match status" value="1"/>
</dbReference>
<evidence type="ECO:0000256" key="3">
    <source>
        <dbReference type="ARBA" id="ARBA00022801"/>
    </source>
</evidence>
<comment type="caution">
    <text evidence="6">The sequence shown here is derived from an EMBL/GenBank/DDBJ whole genome shotgun (WGS) entry which is preliminary data.</text>
</comment>
<keyword evidence="7" id="KW-1185">Reference proteome</keyword>
<accession>A0A812N4G9</accession>
<dbReference type="SUPFAM" id="SSF54001">
    <property type="entry name" value="Cysteine proteinases"/>
    <property type="match status" value="1"/>
</dbReference>
<evidence type="ECO:0000256" key="4">
    <source>
        <dbReference type="SAM" id="MobiDB-lite"/>
    </source>
</evidence>
<feature type="region of interest" description="Disordered" evidence="4">
    <location>
        <begin position="76"/>
        <end position="97"/>
    </location>
</feature>
<dbReference type="GO" id="GO:0006508">
    <property type="term" value="P:proteolysis"/>
    <property type="evidence" value="ECO:0007669"/>
    <property type="project" value="UniProtKB-KW"/>
</dbReference>
<keyword evidence="2" id="KW-0645">Protease</keyword>
<feature type="compositionally biased region" description="Basic residues" evidence="4">
    <location>
        <begin position="849"/>
        <end position="873"/>
    </location>
</feature>
<name>A0A812N4G9_9DINO</name>
<feature type="domain" description="Ubiquitin-like protease family profile" evidence="5">
    <location>
        <begin position="992"/>
        <end position="1154"/>
    </location>
</feature>
<dbReference type="Proteomes" id="UP000604046">
    <property type="component" value="Unassembled WGS sequence"/>
</dbReference>
<dbReference type="InterPro" id="IPR003653">
    <property type="entry name" value="Peptidase_C48_C"/>
</dbReference>